<dbReference type="Proteomes" id="UP001230188">
    <property type="component" value="Unassembled WGS sequence"/>
</dbReference>
<dbReference type="PROSITE" id="PS00018">
    <property type="entry name" value="EF_HAND_1"/>
    <property type="match status" value="1"/>
</dbReference>
<accession>A0AAD7U9M8</accession>
<feature type="domain" description="Glycine transporter" evidence="6">
    <location>
        <begin position="111"/>
        <end position="186"/>
    </location>
</feature>
<dbReference type="GO" id="GO:0005886">
    <property type="term" value="C:plasma membrane"/>
    <property type="evidence" value="ECO:0007669"/>
    <property type="project" value="UniProtKB-SubCell"/>
</dbReference>
<keyword evidence="4" id="KW-1133">Transmembrane helix</keyword>
<evidence type="ECO:0000256" key="4">
    <source>
        <dbReference type="ARBA" id="ARBA00022989"/>
    </source>
</evidence>
<organism evidence="7 8">
    <name type="scientific">Chrysophaeum taylorii</name>
    <dbReference type="NCBI Taxonomy" id="2483200"/>
    <lineage>
        <taxon>Eukaryota</taxon>
        <taxon>Sar</taxon>
        <taxon>Stramenopiles</taxon>
        <taxon>Ochrophyta</taxon>
        <taxon>Pelagophyceae</taxon>
        <taxon>Pelagomonadales</taxon>
        <taxon>Pelagomonadaceae</taxon>
        <taxon>Chrysophaeum</taxon>
    </lineage>
</organism>
<evidence type="ECO:0000313" key="8">
    <source>
        <dbReference type="Proteomes" id="UP001230188"/>
    </source>
</evidence>
<proteinExistence type="predicted"/>
<dbReference type="EMBL" id="JAQMWT010000523">
    <property type="protein sequence ID" value="KAJ8600415.1"/>
    <property type="molecule type" value="Genomic_DNA"/>
</dbReference>
<evidence type="ECO:0000256" key="5">
    <source>
        <dbReference type="ARBA" id="ARBA00023136"/>
    </source>
</evidence>
<evidence type="ECO:0000256" key="2">
    <source>
        <dbReference type="ARBA" id="ARBA00022475"/>
    </source>
</evidence>
<evidence type="ECO:0000259" key="6">
    <source>
        <dbReference type="Pfam" id="PF03458"/>
    </source>
</evidence>
<name>A0AAD7U9M8_9STRA</name>
<gene>
    <name evidence="7" type="ORF">CTAYLR_001462</name>
</gene>
<comment type="caution">
    <text evidence="7">The sequence shown here is derived from an EMBL/GenBank/DDBJ whole genome shotgun (WGS) entry which is preliminary data.</text>
</comment>
<feature type="domain" description="Glycine transporter" evidence="6">
    <location>
        <begin position="279"/>
        <end position="350"/>
    </location>
</feature>
<keyword evidence="3" id="KW-0812">Transmembrane</keyword>
<keyword evidence="5" id="KW-0472">Membrane</keyword>
<dbReference type="PANTHER" id="PTHR30506:SF3">
    <property type="entry name" value="UPF0126 INNER MEMBRANE PROTEIN YADS-RELATED"/>
    <property type="match status" value="1"/>
</dbReference>
<keyword evidence="2" id="KW-1003">Cell membrane</keyword>
<evidence type="ECO:0000313" key="7">
    <source>
        <dbReference type="EMBL" id="KAJ8600415.1"/>
    </source>
</evidence>
<comment type="subcellular location">
    <subcellularLocation>
        <location evidence="1">Cell membrane</location>
        <topology evidence="1">Multi-pass membrane protein</topology>
    </subcellularLocation>
</comment>
<dbReference type="InterPro" id="IPR005115">
    <property type="entry name" value="Gly_transporter"/>
</dbReference>
<protein>
    <recommendedName>
        <fullName evidence="6">Glycine transporter domain-containing protein</fullName>
    </recommendedName>
</protein>
<sequence>MFVRRGASMGTEAIRARRRAGASWRRLEPKRHGTDDELVSRVSELGVPMSQREMEALATATRRARRGDGGSRREFRKMVRERVEAEAERQALAEIILRADERTVAQQLLRAFDYVGTALFAMSGTLVAGEAGMHVVGASLVGCAASMGGGTINNIIMGSTAGGVFWIREPTYLLIAVCASVITFYSWPSIELELAKREMHFDFPPETLAFPQFKAALDANPAFEQRLRRAVADQRGGDDPSPRQIFDWLDSNADGALQRDELLVFARRHSNDSLLVFAVESLALGTFAVSGAQSAIVRGLHPIACAAAGVTVVSGGIFRDILCHRPSVALSAESFALATGVGAGTYVFLRHLLVSHGWPLPLGLRILLAASATISIRAAAWHRKPDSLLSPMANFREASEPGGTA</sequence>
<dbReference type="PANTHER" id="PTHR30506">
    <property type="entry name" value="INNER MEMBRANE PROTEIN"/>
    <property type="match status" value="1"/>
</dbReference>
<reference evidence="7" key="1">
    <citation type="submission" date="2023-01" db="EMBL/GenBank/DDBJ databases">
        <title>Metagenome sequencing of chrysophaentin producing Chrysophaeum taylorii.</title>
        <authorList>
            <person name="Davison J."/>
            <person name="Bewley C."/>
        </authorList>
    </citation>
    <scope>NUCLEOTIDE SEQUENCE</scope>
    <source>
        <strain evidence="7">NIES-1699</strain>
    </source>
</reference>
<evidence type="ECO:0000256" key="1">
    <source>
        <dbReference type="ARBA" id="ARBA00004651"/>
    </source>
</evidence>
<evidence type="ECO:0000256" key="3">
    <source>
        <dbReference type="ARBA" id="ARBA00022692"/>
    </source>
</evidence>
<keyword evidence="8" id="KW-1185">Reference proteome</keyword>
<dbReference type="AlphaFoldDB" id="A0AAD7U9M8"/>
<dbReference type="InterPro" id="IPR018247">
    <property type="entry name" value="EF_Hand_1_Ca_BS"/>
</dbReference>
<dbReference type="Pfam" id="PF03458">
    <property type="entry name" value="Gly_transporter"/>
    <property type="match status" value="2"/>
</dbReference>